<dbReference type="AlphaFoldDB" id="A0A7J9EUC4"/>
<evidence type="ECO:0000313" key="2">
    <source>
        <dbReference type="Proteomes" id="UP000593568"/>
    </source>
</evidence>
<sequence length="63" mass="7582">MKVREVEVENLNNSFQTCVFLFGHRLKNEIAHLLAIEVERDRLRYSFARNEMSSLENQRNQRT</sequence>
<comment type="caution">
    <text evidence="1">The sequence shown here is derived from an EMBL/GenBank/DDBJ whole genome shotgun (WGS) entry which is preliminary data.</text>
</comment>
<accession>A0A7J9EUC4</accession>
<reference evidence="1 2" key="1">
    <citation type="journal article" date="2019" name="Genome Biol. Evol.">
        <title>Insights into the evolution of the New World diploid cottons (Gossypium, subgenus Houzingenia) based on genome sequencing.</title>
        <authorList>
            <person name="Grover C.E."/>
            <person name="Arick M.A. 2nd"/>
            <person name="Thrash A."/>
            <person name="Conover J.L."/>
            <person name="Sanders W.S."/>
            <person name="Peterson D.G."/>
            <person name="Frelichowski J.E."/>
            <person name="Scheffler J.A."/>
            <person name="Scheffler B.E."/>
            <person name="Wendel J.F."/>
        </authorList>
    </citation>
    <scope>NUCLEOTIDE SEQUENCE [LARGE SCALE GENOMIC DNA]</scope>
    <source>
        <strain evidence="1">8</strain>
        <tissue evidence="1">Leaf</tissue>
    </source>
</reference>
<name>A0A7J9EUC4_9ROSI</name>
<gene>
    <name evidence="1" type="ORF">Gotri_011608</name>
</gene>
<protein>
    <submittedName>
        <fullName evidence="1">Uncharacterized protein</fullName>
    </submittedName>
</protein>
<dbReference type="Proteomes" id="UP000593568">
    <property type="component" value="Unassembled WGS sequence"/>
</dbReference>
<dbReference type="EMBL" id="JABEZW010000009">
    <property type="protein sequence ID" value="MBA0776643.1"/>
    <property type="molecule type" value="Genomic_DNA"/>
</dbReference>
<keyword evidence="2" id="KW-1185">Reference proteome</keyword>
<proteinExistence type="predicted"/>
<evidence type="ECO:0000313" key="1">
    <source>
        <dbReference type="EMBL" id="MBA0776643.1"/>
    </source>
</evidence>
<organism evidence="1 2">
    <name type="scientific">Gossypium trilobum</name>
    <dbReference type="NCBI Taxonomy" id="34281"/>
    <lineage>
        <taxon>Eukaryota</taxon>
        <taxon>Viridiplantae</taxon>
        <taxon>Streptophyta</taxon>
        <taxon>Embryophyta</taxon>
        <taxon>Tracheophyta</taxon>
        <taxon>Spermatophyta</taxon>
        <taxon>Magnoliopsida</taxon>
        <taxon>eudicotyledons</taxon>
        <taxon>Gunneridae</taxon>
        <taxon>Pentapetalae</taxon>
        <taxon>rosids</taxon>
        <taxon>malvids</taxon>
        <taxon>Malvales</taxon>
        <taxon>Malvaceae</taxon>
        <taxon>Malvoideae</taxon>
        <taxon>Gossypium</taxon>
    </lineage>
</organism>